<dbReference type="PANTHER" id="PTHR42878:SF14">
    <property type="entry name" value="OSMOLARITY TWO-COMPONENT SYSTEM PROTEIN SSK1"/>
    <property type="match status" value="1"/>
</dbReference>
<dbReference type="Pfam" id="PF00072">
    <property type="entry name" value="Response_reg"/>
    <property type="match status" value="1"/>
</dbReference>
<dbReference type="InterPro" id="IPR004358">
    <property type="entry name" value="Sig_transdc_His_kin-like_C"/>
</dbReference>
<reference evidence="9" key="1">
    <citation type="journal article" date="2019" name="Int. J. Syst. Evol. Microbiol.">
        <title>The Global Catalogue of Microorganisms (GCM) 10K type strain sequencing project: providing services to taxonomists for standard genome sequencing and annotation.</title>
        <authorList>
            <consortium name="The Broad Institute Genomics Platform"/>
            <consortium name="The Broad Institute Genome Sequencing Center for Infectious Disease"/>
            <person name="Wu L."/>
            <person name="Ma J."/>
        </authorList>
    </citation>
    <scope>NUCLEOTIDE SEQUENCE [LARGE SCALE GENOMIC DNA]</scope>
    <source>
        <strain evidence="9">CCUG 57401</strain>
    </source>
</reference>
<feature type="domain" description="Response regulatory" evidence="7">
    <location>
        <begin position="12"/>
        <end position="128"/>
    </location>
</feature>
<evidence type="ECO:0000256" key="4">
    <source>
        <dbReference type="ARBA" id="ARBA00022777"/>
    </source>
</evidence>
<evidence type="ECO:0000256" key="3">
    <source>
        <dbReference type="ARBA" id="ARBA00022679"/>
    </source>
</evidence>
<dbReference type="InterPro" id="IPR005467">
    <property type="entry name" value="His_kinase_dom"/>
</dbReference>
<dbReference type="EMBL" id="JBHSMF010000010">
    <property type="protein sequence ID" value="MFC5500096.1"/>
    <property type="molecule type" value="Genomic_DNA"/>
</dbReference>
<dbReference type="InterPro" id="IPR003594">
    <property type="entry name" value="HATPase_dom"/>
</dbReference>
<comment type="catalytic activity">
    <reaction evidence="1">
        <text>ATP + protein L-histidine = ADP + protein N-phospho-L-histidine.</text>
        <dbReference type="EC" id="2.7.13.3"/>
    </reaction>
</comment>
<evidence type="ECO:0000256" key="2">
    <source>
        <dbReference type="ARBA" id="ARBA00012438"/>
    </source>
</evidence>
<dbReference type="Gene3D" id="3.40.50.2300">
    <property type="match status" value="1"/>
</dbReference>
<evidence type="ECO:0000313" key="9">
    <source>
        <dbReference type="Proteomes" id="UP001596037"/>
    </source>
</evidence>
<dbReference type="SUPFAM" id="SSF55874">
    <property type="entry name" value="ATPase domain of HSP90 chaperone/DNA topoisomerase II/histidine kinase"/>
    <property type="match status" value="1"/>
</dbReference>
<dbReference type="InterPro" id="IPR011006">
    <property type="entry name" value="CheY-like_superfamily"/>
</dbReference>
<accession>A0ABW0NJA6</accession>
<keyword evidence="9" id="KW-1185">Reference proteome</keyword>
<feature type="modified residue" description="4-aspartylphosphate" evidence="5">
    <location>
        <position position="62"/>
    </location>
</feature>
<dbReference type="SUPFAM" id="SSF47384">
    <property type="entry name" value="Homodimeric domain of signal transducing histidine kinase"/>
    <property type="match status" value="1"/>
</dbReference>
<dbReference type="InterPro" id="IPR001789">
    <property type="entry name" value="Sig_transdc_resp-reg_receiver"/>
</dbReference>
<dbReference type="SUPFAM" id="SSF52172">
    <property type="entry name" value="CheY-like"/>
    <property type="match status" value="1"/>
</dbReference>
<evidence type="ECO:0000259" key="7">
    <source>
        <dbReference type="PROSITE" id="PS50110"/>
    </source>
</evidence>
<keyword evidence="4" id="KW-0418">Kinase</keyword>
<dbReference type="PRINTS" id="PR00344">
    <property type="entry name" value="BCTRLSENSOR"/>
</dbReference>
<organism evidence="8 9">
    <name type="scientific">Caenimonas terrae</name>
    <dbReference type="NCBI Taxonomy" id="696074"/>
    <lineage>
        <taxon>Bacteria</taxon>
        <taxon>Pseudomonadati</taxon>
        <taxon>Pseudomonadota</taxon>
        <taxon>Betaproteobacteria</taxon>
        <taxon>Burkholderiales</taxon>
        <taxon>Comamonadaceae</taxon>
        <taxon>Caenimonas</taxon>
    </lineage>
</organism>
<evidence type="ECO:0000256" key="1">
    <source>
        <dbReference type="ARBA" id="ARBA00000085"/>
    </source>
</evidence>
<keyword evidence="5" id="KW-0597">Phosphoprotein</keyword>
<dbReference type="Gene3D" id="1.10.287.130">
    <property type="match status" value="1"/>
</dbReference>
<dbReference type="InterPro" id="IPR050351">
    <property type="entry name" value="BphY/WalK/GraS-like"/>
</dbReference>
<dbReference type="InterPro" id="IPR036890">
    <property type="entry name" value="HATPase_C_sf"/>
</dbReference>
<keyword evidence="3" id="KW-0808">Transferase</keyword>
<dbReference type="InterPro" id="IPR036097">
    <property type="entry name" value="HisK_dim/P_sf"/>
</dbReference>
<dbReference type="SMART" id="SM00448">
    <property type="entry name" value="REC"/>
    <property type="match status" value="1"/>
</dbReference>
<gene>
    <name evidence="8" type="ORF">ACFPOE_21310</name>
</gene>
<dbReference type="Pfam" id="PF02518">
    <property type="entry name" value="HATPase_c"/>
    <property type="match status" value="1"/>
</dbReference>
<dbReference type="Proteomes" id="UP001596037">
    <property type="component" value="Unassembled WGS sequence"/>
</dbReference>
<dbReference type="PROSITE" id="PS50109">
    <property type="entry name" value="HIS_KIN"/>
    <property type="match status" value="1"/>
</dbReference>
<dbReference type="PROSITE" id="PS50110">
    <property type="entry name" value="RESPONSE_REGULATORY"/>
    <property type="match status" value="1"/>
</dbReference>
<dbReference type="PANTHER" id="PTHR42878">
    <property type="entry name" value="TWO-COMPONENT HISTIDINE KINASE"/>
    <property type="match status" value="1"/>
</dbReference>
<dbReference type="Gene3D" id="3.30.565.10">
    <property type="entry name" value="Histidine kinase-like ATPase, C-terminal domain"/>
    <property type="match status" value="1"/>
</dbReference>
<dbReference type="SMART" id="SM00387">
    <property type="entry name" value="HATPase_c"/>
    <property type="match status" value="1"/>
</dbReference>
<proteinExistence type="predicted"/>
<name>A0ABW0NJA6_9BURK</name>
<protein>
    <recommendedName>
        <fullName evidence="2">histidine kinase</fullName>
        <ecNumber evidence="2">2.7.13.3</ecNumber>
    </recommendedName>
</protein>
<comment type="caution">
    <text evidence="8">The sequence shown here is derived from an EMBL/GenBank/DDBJ whole genome shotgun (WGS) entry which is preliminary data.</text>
</comment>
<evidence type="ECO:0000313" key="8">
    <source>
        <dbReference type="EMBL" id="MFC5500096.1"/>
    </source>
</evidence>
<dbReference type="RefSeq" id="WP_376852339.1">
    <property type="nucleotide sequence ID" value="NZ_JBHSMF010000010.1"/>
</dbReference>
<sequence>MPTADSHLEARSILFVDDESAARKWFVALFGDEFTIVTASTVPEALDILAQRGEAFAVLLTDYRMPEQDGMSLLRRVQRDFGHLVRILVTAYAEKDLAIAAVNEGRVMRILEKPLEEDDTRAVLREALALHRTRALEHALNEGRVSAMRETLGFLAHELNTPLATVRNFVHAVEQRHLAGADIPPGIVQFAENRPGQVMNALRDAGARALYCQSLVSTFVQSARDAYPGAASPSISAAGLVRSLLQEFPFASDERSSVQSCIEEDFDLPGRRDLLYLVLCTLTRNALLALRDRQGPRLRIQVGFDGSRGTPRRPCIAFVDNGPGIAPEVLARLLREPVTTRAKSGGTGMGLLFSQRVMQSLGGAIEVLSPPGQGATIRLWFTPTGAGSGWPTLA</sequence>
<dbReference type="EC" id="2.7.13.3" evidence="2"/>
<evidence type="ECO:0000256" key="5">
    <source>
        <dbReference type="PROSITE-ProRule" id="PRU00169"/>
    </source>
</evidence>
<feature type="domain" description="Histidine kinase" evidence="6">
    <location>
        <begin position="154"/>
        <end position="385"/>
    </location>
</feature>
<evidence type="ECO:0000259" key="6">
    <source>
        <dbReference type="PROSITE" id="PS50109"/>
    </source>
</evidence>